<feature type="non-terminal residue" evidence="2">
    <location>
        <position position="248"/>
    </location>
</feature>
<feature type="region of interest" description="Disordered" evidence="1">
    <location>
        <begin position="1"/>
        <end position="168"/>
    </location>
</feature>
<feature type="compositionally biased region" description="Low complexity" evidence="1">
    <location>
        <begin position="34"/>
        <end position="50"/>
    </location>
</feature>
<keyword evidence="3" id="KW-1185">Reference proteome</keyword>
<evidence type="ECO:0000313" key="2">
    <source>
        <dbReference type="EMBL" id="TNY16881.1"/>
    </source>
</evidence>
<dbReference type="EMBL" id="SOZI01000351">
    <property type="protein sequence ID" value="TNY16881.1"/>
    <property type="molecule type" value="Genomic_DNA"/>
</dbReference>
<sequence length="248" mass="27228">MSVTILCTPPQILRAPTPTRVRQRTHPQIRHQRPPSSRSCSAPPSKLARPPAAPPPWHVRPVRRQAGAAVRATRATPPARLTMARTSRGRTSTSAPSSGTDCCRVGRQRKATSRASWSTWRGKGGRERGSCARARRRMRKRVRVSLTTQVTPSTSSTPPADSNVGPNPLHPRVQYPPPAPRVQIHWNHHLLHTLDILLLQEPPLELAAPPDWVLLPAPPDGVARSVVLVRKKWAASTYAQVAVASHDV</sequence>
<dbReference type="AlphaFoldDB" id="A0A5C5FM19"/>
<name>A0A5C5FM19_9BASI</name>
<evidence type="ECO:0000256" key="1">
    <source>
        <dbReference type="SAM" id="MobiDB-lite"/>
    </source>
</evidence>
<accession>A0A5C5FM19</accession>
<feature type="compositionally biased region" description="Basic residues" evidence="1">
    <location>
        <begin position="133"/>
        <end position="143"/>
    </location>
</feature>
<dbReference type="Proteomes" id="UP000311382">
    <property type="component" value="Unassembled WGS sequence"/>
</dbReference>
<feature type="compositionally biased region" description="Polar residues" evidence="1">
    <location>
        <begin position="89"/>
        <end position="100"/>
    </location>
</feature>
<reference evidence="2 3" key="1">
    <citation type="submission" date="2019-03" db="EMBL/GenBank/DDBJ databases">
        <title>Rhodosporidium diobovatum UCD-FST 08-225 genome sequencing, assembly, and annotation.</title>
        <authorList>
            <person name="Fakankun I.U."/>
            <person name="Fristensky B."/>
            <person name="Levin D.B."/>
        </authorList>
    </citation>
    <scope>NUCLEOTIDE SEQUENCE [LARGE SCALE GENOMIC DNA]</scope>
    <source>
        <strain evidence="2 3">UCD-FST 08-225</strain>
    </source>
</reference>
<protein>
    <submittedName>
        <fullName evidence="2">Uncharacterized protein</fullName>
    </submittedName>
</protein>
<proteinExistence type="predicted"/>
<feature type="compositionally biased region" description="Low complexity" evidence="1">
    <location>
        <begin position="64"/>
        <end position="85"/>
    </location>
</feature>
<evidence type="ECO:0000313" key="3">
    <source>
        <dbReference type="Proteomes" id="UP000311382"/>
    </source>
</evidence>
<organism evidence="2 3">
    <name type="scientific">Rhodotorula diobovata</name>
    <dbReference type="NCBI Taxonomy" id="5288"/>
    <lineage>
        <taxon>Eukaryota</taxon>
        <taxon>Fungi</taxon>
        <taxon>Dikarya</taxon>
        <taxon>Basidiomycota</taxon>
        <taxon>Pucciniomycotina</taxon>
        <taxon>Microbotryomycetes</taxon>
        <taxon>Sporidiobolales</taxon>
        <taxon>Sporidiobolaceae</taxon>
        <taxon>Rhodotorula</taxon>
    </lineage>
</organism>
<gene>
    <name evidence="2" type="ORF">DMC30DRAFT_179941</name>
</gene>
<feature type="compositionally biased region" description="Basic residues" evidence="1">
    <location>
        <begin position="21"/>
        <end position="33"/>
    </location>
</feature>
<comment type="caution">
    <text evidence="2">The sequence shown here is derived from an EMBL/GenBank/DDBJ whole genome shotgun (WGS) entry which is preliminary data.</text>
</comment>